<dbReference type="EMBL" id="KV429042">
    <property type="protein sequence ID" value="KZT72035.1"/>
    <property type="molecule type" value="Genomic_DNA"/>
</dbReference>
<dbReference type="NCBIfam" id="TIGR01030">
    <property type="entry name" value="rpmH_bact"/>
    <property type="match status" value="1"/>
</dbReference>
<name>A0A165SI95_9APHY</name>
<dbReference type="OrthoDB" id="431691at2759"/>
<evidence type="ECO:0000256" key="1">
    <source>
        <dbReference type="ARBA" id="ARBA00010111"/>
    </source>
</evidence>
<dbReference type="GO" id="GO:0006412">
    <property type="term" value="P:translation"/>
    <property type="evidence" value="ECO:0007669"/>
    <property type="project" value="InterPro"/>
</dbReference>
<dbReference type="Pfam" id="PF00468">
    <property type="entry name" value="Ribosomal_L34"/>
    <property type="match status" value="1"/>
</dbReference>
<sequence>MPRIPFQLLRLLARPPTLSLLPSRPTSFHSMVTTALPRSVPSLLSNSRILGYLQLLPSLCAPSPILHTLQQVRYRTYGSEYQPSQRKRKRKHGFLARKRSLNGQKILLRRRARGRLHLSH</sequence>
<evidence type="ECO:0000313" key="6">
    <source>
        <dbReference type="Proteomes" id="UP000076727"/>
    </source>
</evidence>
<dbReference type="Proteomes" id="UP000076727">
    <property type="component" value="Unassembled WGS sequence"/>
</dbReference>
<evidence type="ECO:0000256" key="2">
    <source>
        <dbReference type="ARBA" id="ARBA00022980"/>
    </source>
</evidence>
<reference evidence="5 6" key="1">
    <citation type="journal article" date="2016" name="Mol. Biol. Evol.">
        <title>Comparative Genomics of Early-Diverging Mushroom-Forming Fungi Provides Insights into the Origins of Lignocellulose Decay Capabilities.</title>
        <authorList>
            <person name="Nagy L.G."/>
            <person name="Riley R."/>
            <person name="Tritt A."/>
            <person name="Adam C."/>
            <person name="Daum C."/>
            <person name="Floudas D."/>
            <person name="Sun H."/>
            <person name="Yadav J.S."/>
            <person name="Pangilinan J."/>
            <person name="Larsson K.H."/>
            <person name="Matsuura K."/>
            <person name="Barry K."/>
            <person name="Labutti K."/>
            <person name="Kuo R."/>
            <person name="Ohm R.A."/>
            <person name="Bhattacharya S.S."/>
            <person name="Shirouzu T."/>
            <person name="Yoshinaga Y."/>
            <person name="Martin F.M."/>
            <person name="Grigoriev I.V."/>
            <person name="Hibbett D.S."/>
        </authorList>
    </citation>
    <scope>NUCLEOTIDE SEQUENCE [LARGE SCALE GENOMIC DNA]</scope>
    <source>
        <strain evidence="5 6">L-15889</strain>
    </source>
</reference>
<evidence type="ECO:0000256" key="3">
    <source>
        <dbReference type="ARBA" id="ARBA00023274"/>
    </source>
</evidence>
<dbReference type="HAMAP" id="MF_00391">
    <property type="entry name" value="Ribosomal_bL34"/>
    <property type="match status" value="1"/>
</dbReference>
<dbReference type="InterPro" id="IPR000271">
    <property type="entry name" value="Ribosomal_bL34"/>
</dbReference>
<keyword evidence="3" id="KW-0687">Ribonucleoprotein</keyword>
<evidence type="ECO:0000313" key="5">
    <source>
        <dbReference type="EMBL" id="KZT72035.1"/>
    </source>
</evidence>
<dbReference type="PANTHER" id="PTHR14503:SF4">
    <property type="entry name" value="LARGE RIBOSOMAL SUBUNIT PROTEIN BL34M"/>
    <property type="match status" value="1"/>
</dbReference>
<gene>
    <name evidence="5" type="ORF">DAEQUDRAFT_53698</name>
</gene>
<dbReference type="FunFam" id="1.10.287.3980:FF:000001">
    <property type="entry name" value="Mitochondrial ribosomal protein L34"/>
    <property type="match status" value="1"/>
</dbReference>
<dbReference type="GO" id="GO:0003735">
    <property type="term" value="F:structural constituent of ribosome"/>
    <property type="evidence" value="ECO:0007669"/>
    <property type="project" value="InterPro"/>
</dbReference>
<keyword evidence="2" id="KW-0689">Ribosomal protein</keyword>
<proteinExistence type="inferred from homology"/>
<dbReference type="Gene3D" id="1.10.287.3980">
    <property type="match status" value="1"/>
</dbReference>
<organism evidence="5 6">
    <name type="scientific">Daedalea quercina L-15889</name>
    <dbReference type="NCBI Taxonomy" id="1314783"/>
    <lineage>
        <taxon>Eukaryota</taxon>
        <taxon>Fungi</taxon>
        <taxon>Dikarya</taxon>
        <taxon>Basidiomycota</taxon>
        <taxon>Agaricomycotina</taxon>
        <taxon>Agaricomycetes</taxon>
        <taxon>Polyporales</taxon>
        <taxon>Fomitopsis</taxon>
    </lineage>
</organism>
<dbReference type="STRING" id="1314783.A0A165SI95"/>
<accession>A0A165SI95</accession>
<dbReference type="GO" id="GO:0005762">
    <property type="term" value="C:mitochondrial large ribosomal subunit"/>
    <property type="evidence" value="ECO:0007669"/>
    <property type="project" value="TreeGrafter"/>
</dbReference>
<comment type="similarity">
    <text evidence="1">Belongs to the bacterial ribosomal protein bL34 family.</text>
</comment>
<keyword evidence="6" id="KW-1185">Reference proteome</keyword>
<dbReference type="AlphaFoldDB" id="A0A165SI95"/>
<dbReference type="PANTHER" id="PTHR14503">
    <property type="entry name" value="MITOCHONDRIAL RIBOSOMAL PROTEIN 34 FAMILY MEMBER"/>
    <property type="match status" value="1"/>
</dbReference>
<evidence type="ECO:0000256" key="4">
    <source>
        <dbReference type="ARBA" id="ARBA00035274"/>
    </source>
</evidence>
<protein>
    <recommendedName>
        <fullName evidence="4">Large ribosomal subunit protein bL34m</fullName>
    </recommendedName>
</protein>